<proteinExistence type="predicted"/>
<dbReference type="Proteomes" id="UP000321062">
    <property type="component" value="Chromosome"/>
</dbReference>
<dbReference type="InterPro" id="IPR019734">
    <property type="entry name" value="TPR_rpt"/>
</dbReference>
<dbReference type="KEGG" id="yti:FNA67_01590"/>
<dbReference type="PROSITE" id="PS50005">
    <property type="entry name" value="TPR"/>
    <property type="match status" value="1"/>
</dbReference>
<dbReference type="PANTHER" id="PTHR12558:SF13">
    <property type="entry name" value="CELL DIVISION CYCLE PROTEIN 27 HOMOLOG"/>
    <property type="match status" value="1"/>
</dbReference>
<keyword evidence="2" id="KW-1185">Reference proteome</keyword>
<dbReference type="PIRSF" id="PIRSF035836">
    <property type="entry name" value="UCP035836"/>
    <property type="match status" value="1"/>
</dbReference>
<dbReference type="Pfam" id="PF14559">
    <property type="entry name" value="TPR_19"/>
    <property type="match status" value="1"/>
</dbReference>
<evidence type="ECO:0000313" key="1">
    <source>
        <dbReference type="EMBL" id="QEE18949.1"/>
    </source>
</evidence>
<reference evidence="1 2" key="1">
    <citation type="journal article" date="2015" name="Int. J. Syst. Evol. Microbiol.">
        <title>Youhaiella tibetensis gen. nov., sp. nov., isolated from subsurface sediment.</title>
        <authorList>
            <person name="Wang Y.X."/>
            <person name="Huang F.Q."/>
            <person name="Nogi Y."/>
            <person name="Pang S.J."/>
            <person name="Wang P.K."/>
            <person name="Lv J."/>
        </authorList>
    </citation>
    <scope>NUCLEOTIDE SEQUENCE [LARGE SCALE GENOMIC DNA]</scope>
    <source>
        <strain evidence="2">fig4</strain>
    </source>
</reference>
<dbReference type="AlphaFoldDB" id="A0A5B9DJT3"/>
<dbReference type="Pfam" id="PF13181">
    <property type="entry name" value="TPR_8"/>
    <property type="match status" value="1"/>
</dbReference>
<dbReference type="EMBL" id="CP041690">
    <property type="protein sequence ID" value="QEE18949.1"/>
    <property type="molecule type" value="Genomic_DNA"/>
</dbReference>
<dbReference type="Gene3D" id="1.25.40.10">
    <property type="entry name" value="Tetratricopeptide repeat domain"/>
    <property type="match status" value="2"/>
</dbReference>
<dbReference type="OrthoDB" id="422579at2"/>
<dbReference type="Pfam" id="PF07721">
    <property type="entry name" value="TPR_4"/>
    <property type="match status" value="1"/>
</dbReference>
<dbReference type="InterPro" id="IPR011990">
    <property type="entry name" value="TPR-like_helical_dom_sf"/>
</dbReference>
<dbReference type="SUPFAM" id="SSF48452">
    <property type="entry name" value="TPR-like"/>
    <property type="match status" value="1"/>
</dbReference>
<sequence>MSRPLSLSLRPLRAALLVAVAAVALSACAVNRGSMPSPDFSGMSQAEAQQTLAQLGGRYKANPRDKATIIYYAAALRGAGQNDQAVAVLENAMGIYRNDADISVAYAKALTAQGRFDQALNVIDATIVPQQPDWNALSVKGAILDQMGRNEEARRLYSQALMIAPQEASLEANLGLSYAMTNELATAETRLRRAVQMQGANSRVRQNLALVVGLQGRFDEARALYGAELPPDQVEANMAYIRALLTQQNRWSAIKESR</sequence>
<name>A0A5B9DJT3_9HYPH</name>
<dbReference type="RefSeq" id="WP_147654829.1">
    <property type="nucleotide sequence ID" value="NZ_BMFM01000001.1"/>
</dbReference>
<dbReference type="SMART" id="SM00028">
    <property type="entry name" value="TPR"/>
    <property type="match status" value="2"/>
</dbReference>
<evidence type="ECO:0000313" key="2">
    <source>
        <dbReference type="Proteomes" id="UP000321062"/>
    </source>
</evidence>
<gene>
    <name evidence="1" type="ORF">FNA67_01590</name>
</gene>
<dbReference type="InterPro" id="IPR011717">
    <property type="entry name" value="TPR-4"/>
</dbReference>
<accession>A0A5B9DJT3</accession>
<organism evidence="1 2">
    <name type="scientific">Paradevosia tibetensis</name>
    <dbReference type="NCBI Taxonomy" id="1447062"/>
    <lineage>
        <taxon>Bacteria</taxon>
        <taxon>Pseudomonadati</taxon>
        <taxon>Pseudomonadota</taxon>
        <taxon>Alphaproteobacteria</taxon>
        <taxon>Hyphomicrobiales</taxon>
        <taxon>Devosiaceae</taxon>
        <taxon>Paradevosia</taxon>
    </lineage>
</organism>
<protein>
    <submittedName>
        <fullName evidence="1">Tetratricopeptide repeat protein</fullName>
    </submittedName>
</protein>
<dbReference type="PANTHER" id="PTHR12558">
    <property type="entry name" value="CELL DIVISION CYCLE 16,23,27"/>
    <property type="match status" value="1"/>
</dbReference>
<dbReference type="GO" id="GO:0042802">
    <property type="term" value="F:identical protein binding"/>
    <property type="evidence" value="ECO:0007669"/>
    <property type="project" value="InterPro"/>
</dbReference>
<dbReference type="PROSITE" id="PS51257">
    <property type="entry name" value="PROKAR_LIPOPROTEIN"/>
    <property type="match status" value="1"/>
</dbReference>
<dbReference type="InterPro" id="IPR014596">
    <property type="entry name" value="UCP035836"/>
</dbReference>